<comment type="caution">
    <text evidence="2">The sequence shown here is derived from an EMBL/GenBank/DDBJ whole genome shotgun (WGS) entry which is preliminary data.</text>
</comment>
<evidence type="ECO:0000313" key="2">
    <source>
        <dbReference type="EMBL" id="NNV23607.1"/>
    </source>
</evidence>
<dbReference type="AlphaFoldDB" id="A0A7Y3WZN3"/>
<name>A0A7Y3WZN3_9HYPH</name>
<dbReference type="GeneID" id="93111837"/>
<protein>
    <submittedName>
        <fullName evidence="2">Uncharacterized protein</fullName>
    </submittedName>
</protein>
<evidence type="ECO:0000256" key="1">
    <source>
        <dbReference type="SAM" id="Phobius"/>
    </source>
</evidence>
<reference evidence="2 3" key="1">
    <citation type="submission" date="2018-11" db="EMBL/GenBank/DDBJ databases">
        <title>Genome sequencing and analysis.</title>
        <authorList>
            <person name="Huang Y.-T."/>
        </authorList>
    </citation>
    <scope>NUCLEOTIDE SEQUENCE [LARGE SCALE GENOMIC DNA]</scope>
    <source>
        <strain evidence="2 3">SHIN</strain>
    </source>
</reference>
<gene>
    <name evidence="2" type="ORF">EHE22_24820</name>
</gene>
<feature type="transmembrane region" description="Helical" evidence="1">
    <location>
        <begin position="20"/>
        <end position="37"/>
    </location>
</feature>
<dbReference type="Proteomes" id="UP000526233">
    <property type="component" value="Unassembled WGS sequence"/>
</dbReference>
<keyword evidence="1" id="KW-0472">Membrane</keyword>
<dbReference type="EMBL" id="PKQI01000004">
    <property type="protein sequence ID" value="NNV23607.1"/>
    <property type="molecule type" value="Genomic_DNA"/>
</dbReference>
<sequence length="78" mass="8811">MHPPLPKNDRARRYFPELPWWIGGTAVFFTWCVYCYITDVDWGSLLLGAASGAMIVCFSFDTSEDAANNSDWQDDDGV</sequence>
<dbReference type="RefSeq" id="WP_112807651.1">
    <property type="nucleotide sequence ID" value="NZ_CP091785.1"/>
</dbReference>
<evidence type="ECO:0000313" key="3">
    <source>
        <dbReference type="Proteomes" id="UP000526233"/>
    </source>
</evidence>
<keyword evidence="1" id="KW-1133">Transmembrane helix</keyword>
<proteinExistence type="predicted"/>
<keyword evidence="1" id="KW-0812">Transmembrane</keyword>
<organism evidence="2 3">
    <name type="scientific">Brucella pseudogrignonensis</name>
    <dbReference type="NCBI Taxonomy" id="419475"/>
    <lineage>
        <taxon>Bacteria</taxon>
        <taxon>Pseudomonadati</taxon>
        <taxon>Pseudomonadota</taxon>
        <taxon>Alphaproteobacteria</taxon>
        <taxon>Hyphomicrobiales</taxon>
        <taxon>Brucellaceae</taxon>
        <taxon>Brucella/Ochrobactrum group</taxon>
        <taxon>Brucella</taxon>
    </lineage>
</organism>
<accession>A0A7Y3WZN3</accession>